<dbReference type="Gene3D" id="3.80.10.10">
    <property type="entry name" value="Ribonuclease Inhibitor"/>
    <property type="match status" value="3"/>
</dbReference>
<dbReference type="GO" id="GO:0009626">
    <property type="term" value="P:plant-type hypersensitive response"/>
    <property type="evidence" value="ECO:0007669"/>
    <property type="project" value="UniProtKB-ARBA"/>
</dbReference>
<dbReference type="GO" id="GO:0005524">
    <property type="term" value="F:ATP binding"/>
    <property type="evidence" value="ECO:0007669"/>
    <property type="project" value="UniProtKB-KW"/>
</dbReference>
<feature type="domain" description="R13L1/DRL21-like LRR repeat region" evidence="12">
    <location>
        <begin position="738"/>
        <end position="884"/>
    </location>
</feature>
<feature type="domain" description="Disease resistance N-terminal" evidence="9">
    <location>
        <begin position="2"/>
        <end position="57"/>
    </location>
</feature>
<feature type="domain" description="NB-ARC" evidence="8">
    <location>
        <begin position="146"/>
        <end position="315"/>
    </location>
</feature>
<dbReference type="InParanoid" id="A0A6J0PEU7"/>
<dbReference type="InterPro" id="IPR042197">
    <property type="entry name" value="Apaf_helical"/>
</dbReference>
<dbReference type="GO" id="GO:0002758">
    <property type="term" value="P:innate immune response-activating signaling pathway"/>
    <property type="evidence" value="ECO:0007669"/>
    <property type="project" value="UniProtKB-ARBA"/>
</dbReference>
<evidence type="ECO:0000256" key="1">
    <source>
        <dbReference type="ARBA" id="ARBA00008894"/>
    </source>
</evidence>
<evidence type="ECO:0000256" key="6">
    <source>
        <dbReference type="ARBA" id="ARBA00022840"/>
    </source>
</evidence>
<dbReference type="Pfam" id="PF23598">
    <property type="entry name" value="LRR_14"/>
    <property type="match status" value="1"/>
</dbReference>
<dbReference type="Pfam" id="PF18052">
    <property type="entry name" value="Rx_N"/>
    <property type="match status" value="1"/>
</dbReference>
<dbReference type="Gene3D" id="1.10.10.10">
    <property type="entry name" value="Winged helix-like DNA-binding domain superfamily/Winged helix DNA-binding domain"/>
    <property type="match status" value="1"/>
</dbReference>
<dbReference type="InterPro" id="IPR032675">
    <property type="entry name" value="LRR_dom_sf"/>
</dbReference>
<dbReference type="SUPFAM" id="SSF52058">
    <property type="entry name" value="L domain-like"/>
    <property type="match status" value="2"/>
</dbReference>
<keyword evidence="6" id="KW-0067">ATP-binding</keyword>
<dbReference type="AlphaFoldDB" id="A0A6J0PEU7"/>
<evidence type="ECO:0000259" key="8">
    <source>
        <dbReference type="Pfam" id="PF00931"/>
    </source>
</evidence>
<dbReference type="InterPro" id="IPR055414">
    <property type="entry name" value="LRR_R13L4/SHOC2-like"/>
</dbReference>
<feature type="domain" description="Disease resistance protein winged helix" evidence="10">
    <location>
        <begin position="400"/>
        <end position="465"/>
    </location>
</feature>
<keyword evidence="5" id="KW-0611">Plant defense</keyword>
<dbReference type="GO" id="GO:0043531">
    <property type="term" value="F:ADP binding"/>
    <property type="evidence" value="ECO:0007669"/>
    <property type="project" value="InterPro"/>
</dbReference>
<keyword evidence="4" id="KW-0547">Nucleotide-binding</keyword>
<evidence type="ECO:0000259" key="12">
    <source>
        <dbReference type="Pfam" id="PF25019"/>
    </source>
</evidence>
<evidence type="ECO:0000313" key="14">
    <source>
        <dbReference type="RefSeq" id="XP_019703765.2"/>
    </source>
</evidence>
<dbReference type="Gene3D" id="1.10.8.430">
    <property type="entry name" value="Helical domain of apoptotic protease-activating factors"/>
    <property type="match status" value="1"/>
</dbReference>
<dbReference type="Pfam" id="PF25019">
    <property type="entry name" value="LRR_R13L1-DRL21"/>
    <property type="match status" value="1"/>
</dbReference>
<reference evidence="14" key="1">
    <citation type="submission" date="2025-08" db="UniProtKB">
        <authorList>
            <consortium name="RefSeq"/>
        </authorList>
    </citation>
    <scope>IDENTIFICATION</scope>
</reference>
<proteinExistence type="inferred from homology"/>
<dbReference type="InterPro" id="IPR038005">
    <property type="entry name" value="RX-like_CC"/>
</dbReference>
<dbReference type="CDD" id="cd14798">
    <property type="entry name" value="RX-CC_like"/>
    <property type="match status" value="1"/>
</dbReference>
<comment type="similarity">
    <text evidence="1">Belongs to the disease resistance NB-LRR family.</text>
</comment>
<name>A0A6J0PEU7_ELAGV</name>
<dbReference type="Pfam" id="PF23559">
    <property type="entry name" value="WHD_DRP"/>
    <property type="match status" value="1"/>
</dbReference>
<keyword evidence="3" id="KW-0677">Repeat</keyword>
<dbReference type="PANTHER" id="PTHR36766">
    <property type="entry name" value="PLANT BROAD-SPECTRUM MILDEW RESISTANCE PROTEIN RPW8"/>
    <property type="match status" value="1"/>
</dbReference>
<dbReference type="Gene3D" id="3.40.50.300">
    <property type="entry name" value="P-loop containing nucleotide triphosphate hydrolases"/>
    <property type="match status" value="1"/>
</dbReference>
<dbReference type="Pfam" id="PF00931">
    <property type="entry name" value="NB-ARC"/>
    <property type="match status" value="1"/>
</dbReference>
<gene>
    <name evidence="14" type="primary">LOC105040147</name>
</gene>
<dbReference type="InterPro" id="IPR056789">
    <property type="entry name" value="LRR_R13L1-DRL21"/>
</dbReference>
<evidence type="ECO:0000259" key="9">
    <source>
        <dbReference type="Pfam" id="PF18052"/>
    </source>
</evidence>
<dbReference type="InterPro" id="IPR041118">
    <property type="entry name" value="Rx_N"/>
</dbReference>
<dbReference type="GO" id="GO:0042742">
    <property type="term" value="P:defense response to bacterium"/>
    <property type="evidence" value="ECO:0007669"/>
    <property type="project" value="UniProtKB-ARBA"/>
</dbReference>
<dbReference type="Proteomes" id="UP000504607">
    <property type="component" value="Chromosome 2"/>
</dbReference>
<keyword evidence="2" id="KW-0433">Leucine-rich repeat</keyword>
<dbReference type="InterPro" id="IPR001611">
    <property type="entry name" value="Leu-rich_rpt"/>
</dbReference>
<evidence type="ECO:0000259" key="11">
    <source>
        <dbReference type="Pfam" id="PF23598"/>
    </source>
</evidence>
<dbReference type="PANTHER" id="PTHR36766:SF51">
    <property type="entry name" value="DISEASE RESISTANCE RPP13-LIKE PROTEIN 1"/>
    <property type="match status" value="1"/>
</dbReference>
<protein>
    <submittedName>
        <fullName evidence="14">Disease resistance protein RGA1</fullName>
    </submittedName>
</protein>
<dbReference type="SUPFAM" id="SSF52540">
    <property type="entry name" value="P-loop containing nucleoside triphosphate hydrolases"/>
    <property type="match status" value="1"/>
</dbReference>
<dbReference type="PRINTS" id="PR00364">
    <property type="entry name" value="DISEASERSIST"/>
</dbReference>
<accession>A0A6J0PEU7</accession>
<evidence type="ECO:0000256" key="2">
    <source>
        <dbReference type="ARBA" id="ARBA00022614"/>
    </source>
</evidence>
<feature type="region of interest" description="Disordered" evidence="7">
    <location>
        <begin position="1257"/>
        <end position="1280"/>
    </location>
</feature>
<dbReference type="InterPro" id="IPR027417">
    <property type="entry name" value="P-loop_NTPase"/>
</dbReference>
<dbReference type="SMART" id="SM00367">
    <property type="entry name" value="LRR_CC"/>
    <property type="match status" value="4"/>
</dbReference>
<dbReference type="InterPro" id="IPR006553">
    <property type="entry name" value="Leu-rich_rpt_Cys-con_subtyp"/>
</dbReference>
<evidence type="ECO:0000259" key="10">
    <source>
        <dbReference type="Pfam" id="PF23559"/>
    </source>
</evidence>
<evidence type="ECO:0000313" key="13">
    <source>
        <dbReference type="Proteomes" id="UP000504607"/>
    </source>
</evidence>
<dbReference type="RefSeq" id="XP_019703765.2">
    <property type="nucleotide sequence ID" value="XM_019848206.2"/>
</dbReference>
<feature type="compositionally biased region" description="Basic and acidic residues" evidence="7">
    <location>
        <begin position="1261"/>
        <end position="1280"/>
    </location>
</feature>
<dbReference type="Gene3D" id="1.20.5.4130">
    <property type="match status" value="1"/>
</dbReference>
<dbReference type="InterPro" id="IPR058922">
    <property type="entry name" value="WHD_DRP"/>
</dbReference>
<evidence type="ECO:0000256" key="5">
    <source>
        <dbReference type="ARBA" id="ARBA00022821"/>
    </source>
</evidence>
<dbReference type="InterPro" id="IPR036388">
    <property type="entry name" value="WH-like_DNA-bd_sf"/>
</dbReference>
<dbReference type="KEGG" id="egu:105040147"/>
<dbReference type="SMART" id="SM00369">
    <property type="entry name" value="LRR_TYP"/>
    <property type="match status" value="5"/>
</dbReference>
<keyword evidence="13" id="KW-1185">Reference proteome</keyword>
<dbReference type="InterPro" id="IPR003591">
    <property type="entry name" value="Leu-rich_rpt_typical-subtyp"/>
</dbReference>
<dbReference type="FunFam" id="1.10.10.10:FF:000322">
    <property type="entry name" value="Probable disease resistance protein At1g63360"/>
    <property type="match status" value="1"/>
</dbReference>
<sequence length="1280" mass="146612">MLQQIRAFLHDAEEREVRDAGVELWLKELKEVAYDLEDVIDRCQYEVLQAQVEERSSREAGRKRKREQEEEVCGFNSTESVLLTKVSIPYGMADEIRKIRMRFDEISKDREALCLREEDGERRVDNTTNPPPTVHLVDHNSVYGRQHEKAKVIELLLSEVERKKIAVVPIVGKGGLGKTTLAQLVYNDPKVQKYFSLKGWICVSADFDVTRLTKAIIESVTGESCSLMELSMLQEHLKMKVGGKRLLLVLDDVWNEQQSRWDSLKLPFVGAEAVGIITTTRNDPVAKIMQTQPPFYLGYLSDDHCWPLLWHVVFGGPVANEKSNLVGIGRQIVKKCRGLPLAVKVIGGLLRYENEDHSWLNVLQSDLWELDENHEILGALKLSYNRMPSYLKPCFMYCSMFPKDHVYTEDKLVKLWMAQGYIQPRDGRSVEDIGKRYFDELHGRSFFDFFKGRLFKMHDMIHHLAEFISKKECHAVVDEKPCDIPFEVRHLYMQGSKIFMKPQSSNKTKALRTLLLSSRYQIVHTTKCPSILQNMQRLRALELDWVTIDELIDSIGNMKHLRYLYIDSGSKFPQSLCSLYNLQILDLTSSRLGELPEGLGNLVNLRYLGLSECKITSLPESVCHLHNLQTLDLKSCSDLAELPGGLGSLTSLRHLRLCESGIKRLPESICQLHNLQTLDLSRCRLLTELHTGMENLIGLCHLDIRGSGVKQLLPWIGRLAKLRWLFAHVNVRSCGVGLLKDLANLECSLCISGLRNMVNIVDAKDVNLQSKDQLQRLKLIWSHGALNYADDVDWDLKLHVSSEKINSAPADEEVEEALLECLQPHSSLTELHIKGYGGANFPRWVGDQSFSESLREISITGCDKLRSISLHNLKSLRELEINNCPQLHVLPEESLPSKLESVYIKDCMQIASVAGLYKLDSLRGLEMSNCPQLHMSPELPLSSKLETLDIRDCMQLASLVGLQNFTCLRRLHIARCPKLQIASSDHLSMIPYDVEIVDCPKMREWCNRQKIMYSQDQVLFADILTISNINEIRNHGVNNFTNLEHLCVRDCVMLDPRTDEWLPSSLQSLILVFCKFPDSLRLHQNLTVLKRLTIKDCMELKLVLGLHHLISLQNLVICDCNELQLLPNEQLPFSLESLVVKGCENLRYLPLLHQNLSSFKELQIMDCPKLRMVAGLNNLSSLQTLRISHCPEFEFLPNEWLPSIPQLVEIAHCPRLKEWCQRHHIQSIECLNSNTRETDNEEFTDNENLERQVMDCEMEDHDQNHDRDPLSDDLVRSPSQ</sequence>
<evidence type="ECO:0000256" key="4">
    <source>
        <dbReference type="ARBA" id="ARBA00022741"/>
    </source>
</evidence>
<dbReference type="PROSITE" id="PS51450">
    <property type="entry name" value="LRR"/>
    <property type="match status" value="1"/>
</dbReference>
<evidence type="ECO:0000256" key="3">
    <source>
        <dbReference type="ARBA" id="ARBA00022737"/>
    </source>
</evidence>
<dbReference type="InterPro" id="IPR002182">
    <property type="entry name" value="NB-ARC"/>
</dbReference>
<evidence type="ECO:0000256" key="7">
    <source>
        <dbReference type="SAM" id="MobiDB-lite"/>
    </source>
</evidence>
<organism evidence="13 14">
    <name type="scientific">Elaeis guineensis var. tenera</name>
    <name type="common">Oil palm</name>
    <dbReference type="NCBI Taxonomy" id="51953"/>
    <lineage>
        <taxon>Eukaryota</taxon>
        <taxon>Viridiplantae</taxon>
        <taxon>Streptophyta</taxon>
        <taxon>Embryophyta</taxon>
        <taxon>Tracheophyta</taxon>
        <taxon>Spermatophyta</taxon>
        <taxon>Magnoliopsida</taxon>
        <taxon>Liliopsida</taxon>
        <taxon>Arecaceae</taxon>
        <taxon>Arecoideae</taxon>
        <taxon>Cocoseae</taxon>
        <taxon>Elaeidinae</taxon>
        <taxon>Elaeis</taxon>
    </lineage>
</organism>
<dbReference type="OrthoDB" id="648133at2759"/>
<feature type="domain" description="Disease resistance R13L4/SHOC-2-like LRR" evidence="11">
    <location>
        <begin position="598"/>
        <end position="652"/>
    </location>
</feature>